<accession>A0A133XML5</accession>
<evidence type="ECO:0000313" key="1">
    <source>
        <dbReference type="EMBL" id="KXB32178.1"/>
    </source>
</evidence>
<proteinExistence type="predicted"/>
<sequence>MRPFRCICHGFDDTPETCMMKAQPQVWRRNAALSTFRPFDQTDCSVVKVFVKARIEKLLW</sequence>
<protein>
    <submittedName>
        <fullName evidence="1">Uncharacterized protein</fullName>
    </submittedName>
</protein>
<name>A0A133XML5_9RHOO</name>
<organism evidence="1 2">
    <name type="scientific">Dechloromonas denitrificans</name>
    <dbReference type="NCBI Taxonomy" id="281362"/>
    <lineage>
        <taxon>Bacteria</taxon>
        <taxon>Pseudomonadati</taxon>
        <taxon>Pseudomonadota</taxon>
        <taxon>Betaproteobacteria</taxon>
        <taxon>Rhodocyclales</taxon>
        <taxon>Azonexaceae</taxon>
        <taxon>Dechloromonas</taxon>
    </lineage>
</organism>
<dbReference type="Proteomes" id="UP000070186">
    <property type="component" value="Unassembled WGS sequence"/>
</dbReference>
<reference evidence="1 2" key="1">
    <citation type="submission" date="2015-12" db="EMBL/GenBank/DDBJ databases">
        <title>Nitrous oxide reduction kinetics distinguish bacteria harboring typical versus atypical NosZ.</title>
        <authorList>
            <person name="Yoon S."/>
            <person name="Nissen S."/>
            <person name="Park D."/>
            <person name="Sanford R.A."/>
            <person name="Loeffler F.E."/>
        </authorList>
    </citation>
    <scope>NUCLEOTIDE SEQUENCE [LARGE SCALE GENOMIC DNA]</scope>
    <source>
        <strain evidence="1 2">ATCC BAA-841</strain>
    </source>
</reference>
<keyword evidence="2" id="KW-1185">Reference proteome</keyword>
<comment type="caution">
    <text evidence="1">The sequence shown here is derived from an EMBL/GenBank/DDBJ whole genome shotgun (WGS) entry which is preliminary data.</text>
</comment>
<dbReference type="EMBL" id="LODL01000007">
    <property type="protein sequence ID" value="KXB32178.1"/>
    <property type="molecule type" value="Genomic_DNA"/>
</dbReference>
<dbReference type="STRING" id="281362.AT959_03730"/>
<evidence type="ECO:0000313" key="2">
    <source>
        <dbReference type="Proteomes" id="UP000070186"/>
    </source>
</evidence>
<gene>
    <name evidence="1" type="ORF">AT959_03730</name>
</gene>
<dbReference type="AlphaFoldDB" id="A0A133XML5"/>